<dbReference type="Gene3D" id="2.170.150.20">
    <property type="entry name" value="Peptide methionine sulfoxide reductase"/>
    <property type="match status" value="1"/>
</dbReference>
<proteinExistence type="inferred from homology"/>
<name>A0A2N2E3B4_9BACT</name>
<feature type="active site" evidence="6">
    <location>
        <position position="135"/>
    </location>
</feature>
<dbReference type="NCBIfam" id="NF004042">
    <property type="entry name" value="PRK05550.1"/>
    <property type="match status" value="1"/>
</dbReference>
<comment type="caution">
    <text evidence="8">The sequence shown here is derived from an EMBL/GenBank/DDBJ whole genome shotgun (WGS) entry which is preliminary data.</text>
</comment>
<comment type="catalytic activity">
    <reaction evidence="3 6">
        <text>L-methionyl-[protein] + [thioredoxin]-disulfide + H2O = L-methionyl-(S)-S-oxide-[protein] + [thioredoxin]-dithiol</text>
        <dbReference type="Rhea" id="RHEA:14217"/>
        <dbReference type="Rhea" id="RHEA-COMP:10698"/>
        <dbReference type="Rhea" id="RHEA-COMP:10700"/>
        <dbReference type="Rhea" id="RHEA-COMP:12313"/>
        <dbReference type="Rhea" id="RHEA-COMP:12315"/>
        <dbReference type="ChEBI" id="CHEBI:15377"/>
        <dbReference type="ChEBI" id="CHEBI:16044"/>
        <dbReference type="ChEBI" id="CHEBI:29950"/>
        <dbReference type="ChEBI" id="CHEBI:44120"/>
        <dbReference type="ChEBI" id="CHEBI:50058"/>
        <dbReference type="EC" id="1.8.4.11"/>
    </reaction>
</comment>
<dbReference type="GO" id="GO:0033744">
    <property type="term" value="F:L-methionine:thioredoxin-disulfide S-oxidoreductase activity"/>
    <property type="evidence" value="ECO:0007669"/>
    <property type="project" value="RHEA"/>
</dbReference>
<dbReference type="HAMAP" id="MF_01401">
    <property type="entry name" value="MsrA"/>
    <property type="match status" value="1"/>
</dbReference>
<dbReference type="Pfam" id="PF01625">
    <property type="entry name" value="PMSR"/>
    <property type="match status" value="1"/>
</dbReference>
<dbReference type="InterPro" id="IPR011057">
    <property type="entry name" value="Mss4-like_sf"/>
</dbReference>
<comment type="similarity">
    <text evidence="6">Belongs to the MsrA Met sulfoxide reductase family.</text>
</comment>
<comment type="catalytic activity">
    <reaction evidence="5 6">
        <text>[thioredoxin]-disulfide + L-methionine + H2O = L-methionine (S)-S-oxide + [thioredoxin]-dithiol</text>
        <dbReference type="Rhea" id="RHEA:19993"/>
        <dbReference type="Rhea" id="RHEA-COMP:10698"/>
        <dbReference type="Rhea" id="RHEA-COMP:10700"/>
        <dbReference type="ChEBI" id="CHEBI:15377"/>
        <dbReference type="ChEBI" id="CHEBI:29950"/>
        <dbReference type="ChEBI" id="CHEBI:50058"/>
        <dbReference type="ChEBI" id="CHEBI:57844"/>
        <dbReference type="ChEBI" id="CHEBI:58772"/>
        <dbReference type="EC" id="1.8.4.11"/>
    </reaction>
</comment>
<evidence type="ECO:0000256" key="4">
    <source>
        <dbReference type="ARBA" id="ARBA00048488"/>
    </source>
</evidence>
<dbReference type="PANTHER" id="PTHR43774:SF1">
    <property type="entry name" value="PEPTIDE METHIONINE SULFOXIDE REDUCTASE MSRA 2"/>
    <property type="match status" value="1"/>
</dbReference>
<dbReference type="InterPro" id="IPR002569">
    <property type="entry name" value="Met_Sox_Rdtase_MsrA_dom"/>
</dbReference>
<dbReference type="InterPro" id="IPR036509">
    <property type="entry name" value="Met_Sox_Rdtase_MsrA_sf"/>
</dbReference>
<dbReference type="NCBIfam" id="TIGR00401">
    <property type="entry name" value="msrA"/>
    <property type="match status" value="1"/>
</dbReference>
<evidence type="ECO:0000259" key="7">
    <source>
        <dbReference type="PROSITE" id="PS51790"/>
    </source>
</evidence>
<evidence type="ECO:0000313" key="9">
    <source>
        <dbReference type="Proteomes" id="UP000233325"/>
    </source>
</evidence>
<dbReference type="GO" id="GO:0008113">
    <property type="term" value="F:peptide-methionine (S)-S-oxide reductase activity"/>
    <property type="evidence" value="ECO:0007669"/>
    <property type="project" value="UniProtKB-UniRule"/>
</dbReference>
<keyword evidence="2" id="KW-0511">Multifunctional enzyme</keyword>
<evidence type="ECO:0000256" key="3">
    <source>
        <dbReference type="ARBA" id="ARBA00047806"/>
    </source>
</evidence>
<dbReference type="Gene3D" id="3.30.1060.10">
    <property type="entry name" value="Peptide methionine sulphoxide reductase MsrA"/>
    <property type="match status" value="1"/>
</dbReference>
<dbReference type="GO" id="GO:0033743">
    <property type="term" value="F:peptide-methionine (R)-S-oxide reductase activity"/>
    <property type="evidence" value="ECO:0007669"/>
    <property type="project" value="UniProtKB-EC"/>
</dbReference>
<dbReference type="EMBL" id="PHAH01000004">
    <property type="protein sequence ID" value="PKM89210.1"/>
    <property type="molecule type" value="Genomic_DNA"/>
</dbReference>
<dbReference type="InterPro" id="IPR002579">
    <property type="entry name" value="Met_Sox_Rdtase_MsrB_dom"/>
</dbReference>
<dbReference type="PROSITE" id="PS51790">
    <property type="entry name" value="MSRB"/>
    <property type="match status" value="1"/>
</dbReference>
<accession>A0A2N2E3B4</accession>
<evidence type="ECO:0000256" key="5">
    <source>
        <dbReference type="ARBA" id="ARBA00048782"/>
    </source>
</evidence>
<dbReference type="EC" id="1.8.4.11" evidence="6"/>
<dbReference type="Pfam" id="PF01641">
    <property type="entry name" value="SelR"/>
    <property type="match status" value="1"/>
</dbReference>
<dbReference type="SUPFAM" id="SSF55068">
    <property type="entry name" value="Peptide methionine sulfoxide reductase"/>
    <property type="match status" value="1"/>
</dbReference>
<evidence type="ECO:0000256" key="6">
    <source>
        <dbReference type="HAMAP-Rule" id="MF_01401"/>
    </source>
</evidence>
<protein>
    <recommendedName>
        <fullName evidence="6">Peptide methionine sulfoxide reductase MsrA</fullName>
        <shortName evidence="6">Protein-methionine-S-oxide reductase</shortName>
        <ecNumber evidence="6">1.8.4.11</ecNumber>
    </recommendedName>
    <alternativeName>
        <fullName evidence="6">Peptide-methionine (S)-S-oxide reductase</fullName>
        <shortName evidence="6">Peptide Met(O) reductase</shortName>
    </alternativeName>
</protein>
<evidence type="ECO:0000313" key="8">
    <source>
        <dbReference type="EMBL" id="PKM89210.1"/>
    </source>
</evidence>
<dbReference type="PANTHER" id="PTHR43774">
    <property type="entry name" value="PEPTIDE METHIONINE SULFOXIDE REDUCTASE"/>
    <property type="match status" value="1"/>
</dbReference>
<comment type="function">
    <text evidence="6">Has an important function as a repair enzyme for proteins that have been inactivated by oxidation. Catalyzes the reversible oxidation-reduction of methionine sulfoxide in proteins to methionine.</text>
</comment>
<dbReference type="AlphaFoldDB" id="A0A2N2E3B4"/>
<evidence type="ECO:0000256" key="1">
    <source>
        <dbReference type="ARBA" id="ARBA00023002"/>
    </source>
</evidence>
<gene>
    <name evidence="6 8" type="primary">msrA</name>
    <name evidence="8" type="ORF">CVU83_00480</name>
</gene>
<dbReference type="SUPFAM" id="SSF51316">
    <property type="entry name" value="Mss4-like"/>
    <property type="match status" value="1"/>
</dbReference>
<comment type="catalytic activity">
    <reaction evidence="4">
        <text>L-methionyl-[protein] + [thioredoxin]-disulfide + H2O = L-methionyl-(R)-S-oxide-[protein] + [thioredoxin]-dithiol</text>
        <dbReference type="Rhea" id="RHEA:24164"/>
        <dbReference type="Rhea" id="RHEA-COMP:10698"/>
        <dbReference type="Rhea" id="RHEA-COMP:10700"/>
        <dbReference type="Rhea" id="RHEA-COMP:12313"/>
        <dbReference type="Rhea" id="RHEA-COMP:12314"/>
        <dbReference type="ChEBI" id="CHEBI:15377"/>
        <dbReference type="ChEBI" id="CHEBI:16044"/>
        <dbReference type="ChEBI" id="CHEBI:29950"/>
        <dbReference type="ChEBI" id="CHEBI:45764"/>
        <dbReference type="ChEBI" id="CHEBI:50058"/>
        <dbReference type="EC" id="1.8.4.12"/>
    </reaction>
</comment>
<reference evidence="8 9" key="1">
    <citation type="journal article" date="2017" name="ISME J.">
        <title>Potential for microbial H2 and metal transformations associated with novel bacteria and archaea in deep terrestrial subsurface sediments.</title>
        <authorList>
            <person name="Hernsdorf A.W."/>
            <person name="Amano Y."/>
            <person name="Miyakawa K."/>
            <person name="Ise K."/>
            <person name="Suzuki Y."/>
            <person name="Anantharaman K."/>
            <person name="Probst A."/>
            <person name="Burstein D."/>
            <person name="Thomas B.C."/>
            <person name="Banfield J.F."/>
        </authorList>
    </citation>
    <scope>NUCLEOTIDE SEQUENCE [LARGE SCALE GENOMIC DNA]</scope>
    <source>
        <strain evidence="8">HGW-Falkowbacteria-2</strain>
    </source>
</reference>
<dbReference type="Proteomes" id="UP000233325">
    <property type="component" value="Unassembled WGS sequence"/>
</dbReference>
<feature type="domain" description="MsrB" evidence="7">
    <location>
        <begin position="1"/>
        <end position="119"/>
    </location>
</feature>
<dbReference type="NCBIfam" id="NF004036">
    <property type="entry name" value="PRK05508.1"/>
    <property type="match status" value="1"/>
</dbReference>
<evidence type="ECO:0000256" key="2">
    <source>
        <dbReference type="ARBA" id="ARBA00023268"/>
    </source>
</evidence>
<sequence length="306" mass="34501">MVYNKLNEEEEKVISGKGTEAPFTGVYDKLFREGAYLCRRCDSLLYESKDKFDSGCGWPSFDDEVPGAVVLSLDPDGHRTEISCATCDAHLGHVFFGERYTAKDARHCVNSLSLRFVPLDFVDGEKAEAYLAGGCFWCLEAVYEKISGVIDVSSGYAGGQEENPDYDEVSMGNTGHAETVKIVYDPKIIPFHRLLQIFFSIHDPSTLNRQGNDIGPQYRSAVLYKTWRQRQEAVAMIQDLEGQSIYGGPIVTEVRPLIRYYEAEEEHQDYYQKNPDAGYCQAVINPKINKLKKEWSDLITSPTPTE</sequence>
<keyword evidence="1 6" id="KW-0560">Oxidoreductase</keyword>
<organism evidence="8 9">
    <name type="scientific">Candidatus Falkowbacteria bacterium HGW-Falkowbacteria-2</name>
    <dbReference type="NCBI Taxonomy" id="2013769"/>
    <lineage>
        <taxon>Bacteria</taxon>
        <taxon>Candidatus Falkowiibacteriota</taxon>
    </lineage>
</organism>